<evidence type="ECO:0000313" key="1">
    <source>
        <dbReference type="EMBL" id="MFC7750989.1"/>
    </source>
</evidence>
<organism evidence="1 2">
    <name type="scientific">Paenibacillus thermoaerophilus</name>
    <dbReference type="NCBI Taxonomy" id="1215385"/>
    <lineage>
        <taxon>Bacteria</taxon>
        <taxon>Bacillati</taxon>
        <taxon>Bacillota</taxon>
        <taxon>Bacilli</taxon>
        <taxon>Bacillales</taxon>
        <taxon>Paenibacillaceae</taxon>
        <taxon>Paenibacillus</taxon>
    </lineage>
</organism>
<gene>
    <name evidence="1" type="ORF">ACFQWB_13770</name>
</gene>
<proteinExistence type="predicted"/>
<accession>A0ABW2V4C0</accession>
<dbReference type="Proteomes" id="UP001596528">
    <property type="component" value="Unassembled WGS sequence"/>
</dbReference>
<reference evidence="2" key="1">
    <citation type="journal article" date="2019" name="Int. J. Syst. Evol. Microbiol.">
        <title>The Global Catalogue of Microorganisms (GCM) 10K type strain sequencing project: providing services to taxonomists for standard genome sequencing and annotation.</title>
        <authorList>
            <consortium name="The Broad Institute Genomics Platform"/>
            <consortium name="The Broad Institute Genome Sequencing Center for Infectious Disease"/>
            <person name="Wu L."/>
            <person name="Ma J."/>
        </authorList>
    </citation>
    <scope>NUCLEOTIDE SEQUENCE [LARGE SCALE GENOMIC DNA]</scope>
    <source>
        <strain evidence="2">JCM 18657</strain>
    </source>
</reference>
<name>A0ABW2V4C0_9BACL</name>
<dbReference type="RefSeq" id="WP_170209473.1">
    <property type="nucleotide sequence ID" value="NZ_JBHTGQ010000031.1"/>
</dbReference>
<comment type="caution">
    <text evidence="1">The sequence shown here is derived from an EMBL/GenBank/DDBJ whole genome shotgun (WGS) entry which is preliminary data.</text>
</comment>
<protein>
    <submittedName>
        <fullName evidence="1">Uncharacterized protein</fullName>
    </submittedName>
</protein>
<sequence>MRNILVTVMLLIVVALMFMNIIADSDGTRSQIEAKGNSANTQIRDLTP</sequence>
<dbReference type="EMBL" id="JBHTGQ010000031">
    <property type="protein sequence ID" value="MFC7750989.1"/>
    <property type="molecule type" value="Genomic_DNA"/>
</dbReference>
<evidence type="ECO:0000313" key="2">
    <source>
        <dbReference type="Proteomes" id="UP001596528"/>
    </source>
</evidence>
<keyword evidence="2" id="KW-1185">Reference proteome</keyword>